<reference evidence="9 10" key="1">
    <citation type="journal article" date="2004" name="Nature">
        <title>Genome sequence of the ultrasmall unicellular red alga Cyanidioschyzon merolae 10D.</title>
        <authorList>
            <person name="Matsuzaki M."/>
            <person name="Misumi O."/>
            <person name="Shin-i T."/>
            <person name="Maruyama S."/>
            <person name="Takahara M."/>
            <person name="Miyagishima S."/>
            <person name="Mori T."/>
            <person name="Nishida K."/>
            <person name="Yagisawa F."/>
            <person name="Nishida K."/>
            <person name="Yoshida Y."/>
            <person name="Nishimura Y."/>
            <person name="Nakao S."/>
            <person name="Kobayashi T."/>
            <person name="Momoyama Y."/>
            <person name="Higashiyama T."/>
            <person name="Minoda A."/>
            <person name="Sano M."/>
            <person name="Nomoto H."/>
            <person name="Oishi K."/>
            <person name="Hayashi H."/>
            <person name="Ohta F."/>
            <person name="Nishizaka S."/>
            <person name="Haga S."/>
            <person name="Miura S."/>
            <person name="Morishita T."/>
            <person name="Kabeya Y."/>
            <person name="Terasawa K."/>
            <person name="Suzuki Y."/>
            <person name="Ishii Y."/>
            <person name="Asakawa S."/>
            <person name="Takano H."/>
            <person name="Ohta N."/>
            <person name="Kuroiwa H."/>
            <person name="Tanaka K."/>
            <person name="Shimizu N."/>
            <person name="Sugano S."/>
            <person name="Sato N."/>
            <person name="Nozaki H."/>
            <person name="Ogasawara N."/>
            <person name="Kohara Y."/>
            <person name="Kuroiwa T."/>
        </authorList>
    </citation>
    <scope>NUCLEOTIDE SEQUENCE [LARGE SCALE GENOMIC DNA]</scope>
    <source>
        <strain evidence="9 10">10D</strain>
    </source>
</reference>
<protein>
    <recommendedName>
        <fullName evidence="5">Hydroxymethylglutaryl-CoA synthase</fullName>
        <shortName evidence="5">HMG-CoA synthase</shortName>
        <ecNumber evidence="5">2.3.3.10</ecNumber>
    </recommendedName>
    <alternativeName>
        <fullName evidence="5">3-hydroxy-3-methylglutaryl coenzyme A synthase</fullName>
    </alternativeName>
</protein>
<dbReference type="PANTHER" id="PTHR43323:SF2">
    <property type="entry name" value="HYDROXYMETHYLGLUTARYL-COA SYNTHASE"/>
    <property type="match status" value="1"/>
</dbReference>
<feature type="domain" description="Hydroxymethylglutaryl-coenzyme A synthase C-terminal" evidence="8">
    <location>
        <begin position="363"/>
        <end position="583"/>
    </location>
</feature>
<feature type="domain" description="Hydroxymethylglutaryl-coenzyme A synthase N-terminal" evidence="7">
    <location>
        <begin position="75"/>
        <end position="244"/>
    </location>
</feature>
<keyword evidence="5" id="KW-0444">Lipid biosynthesis</keyword>
<comment type="pathway">
    <text evidence="5">Metabolic intermediate biosynthesis; (R)-mevalonate biosynthesis; (R)-mevalonate from acetyl-CoA: step 2/3.</text>
</comment>
<evidence type="ECO:0000259" key="7">
    <source>
        <dbReference type="Pfam" id="PF01154"/>
    </source>
</evidence>
<dbReference type="eggNOG" id="KOG1393">
    <property type="taxonomic scope" value="Eukaryota"/>
</dbReference>
<dbReference type="GO" id="GO:0016126">
    <property type="term" value="P:sterol biosynthetic process"/>
    <property type="evidence" value="ECO:0007669"/>
    <property type="project" value="UniProtKB-KW"/>
</dbReference>
<dbReference type="Gene3D" id="3.40.47.10">
    <property type="match status" value="1"/>
</dbReference>
<dbReference type="Pfam" id="PF08540">
    <property type="entry name" value="HMG_CoA_synt_C"/>
    <property type="match status" value="2"/>
</dbReference>
<dbReference type="HOGENOM" id="CLU_008065_0_0_1"/>
<feature type="binding site" evidence="4">
    <location>
        <position position="376"/>
    </location>
    <ligand>
        <name>CoA</name>
        <dbReference type="ChEBI" id="CHEBI:57287"/>
    </ligand>
</feature>
<keyword evidence="5" id="KW-0753">Steroid metabolism</keyword>
<dbReference type="Gramene" id="CMM189CT">
    <property type="protein sequence ID" value="CMM189CT"/>
    <property type="gene ID" value="CMM189C"/>
</dbReference>
<keyword evidence="5" id="KW-0756">Sterol biosynthesis</keyword>
<feature type="active site" description="Proton donor/acceptor" evidence="3">
    <location>
        <position position="153"/>
    </location>
</feature>
<feature type="active site" description="Proton donor/acceptor" evidence="3">
    <location>
        <position position="371"/>
    </location>
</feature>
<dbReference type="STRING" id="280699.M1V5P7"/>
<dbReference type="UniPathway" id="UPA00058">
    <property type="reaction ID" value="UER00102"/>
</dbReference>
<dbReference type="RefSeq" id="XP_005537076.1">
    <property type="nucleotide sequence ID" value="XM_005537019.1"/>
</dbReference>
<keyword evidence="5" id="KW-1207">Sterol metabolism</keyword>
<dbReference type="Pfam" id="PF01154">
    <property type="entry name" value="HMG_CoA_synt_N"/>
    <property type="match status" value="1"/>
</dbReference>
<dbReference type="GeneID" id="16994915"/>
<keyword evidence="5" id="KW-0752">Steroid biosynthesis</keyword>
<comment type="catalytic activity">
    <reaction evidence="5">
        <text>acetoacetyl-CoA + acetyl-CoA + H2O = (3S)-3-hydroxy-3-methylglutaryl-CoA + CoA + H(+)</text>
        <dbReference type="Rhea" id="RHEA:10188"/>
        <dbReference type="ChEBI" id="CHEBI:15377"/>
        <dbReference type="ChEBI" id="CHEBI:15378"/>
        <dbReference type="ChEBI" id="CHEBI:43074"/>
        <dbReference type="ChEBI" id="CHEBI:57286"/>
        <dbReference type="ChEBI" id="CHEBI:57287"/>
        <dbReference type="ChEBI" id="CHEBI:57288"/>
        <dbReference type="EC" id="2.3.3.10"/>
    </reaction>
</comment>
<dbReference type="AlphaFoldDB" id="M1V5P7"/>
<comment type="function">
    <text evidence="5">Catalyzes the condensation of acetyl-CoA with acetoacetyl-CoA to form HMG-CoA.</text>
</comment>
<evidence type="ECO:0000256" key="4">
    <source>
        <dbReference type="PIRSR" id="PIRSR610122-2"/>
    </source>
</evidence>
<dbReference type="OMA" id="DDAYNWI"/>
<dbReference type="GO" id="GO:0006084">
    <property type="term" value="P:acetyl-CoA metabolic process"/>
    <property type="evidence" value="ECO:0007669"/>
    <property type="project" value="InterPro"/>
</dbReference>
<keyword evidence="2 5" id="KW-0808">Transferase</keyword>
<evidence type="ECO:0000259" key="8">
    <source>
        <dbReference type="Pfam" id="PF08540"/>
    </source>
</evidence>
<name>M1V5P7_CYAM1</name>
<evidence type="ECO:0000256" key="1">
    <source>
        <dbReference type="ARBA" id="ARBA00007061"/>
    </source>
</evidence>
<dbReference type="EMBL" id="AP006495">
    <property type="protein sequence ID" value="BAM81040.1"/>
    <property type="molecule type" value="Genomic_DNA"/>
</dbReference>
<feature type="domain" description="Hydroxymethylglutaryl-coenzyme A synthase C-terminal" evidence="8">
    <location>
        <begin position="255"/>
        <end position="315"/>
    </location>
</feature>
<dbReference type="PANTHER" id="PTHR43323">
    <property type="entry name" value="3-HYDROXY-3-METHYLGLUTARYL COENZYME A SYNTHASE"/>
    <property type="match status" value="1"/>
</dbReference>
<feature type="region of interest" description="Disordered" evidence="6">
    <location>
        <begin position="1"/>
        <end position="29"/>
    </location>
</feature>
<dbReference type="NCBIfam" id="TIGR01833">
    <property type="entry name" value="HMG-CoA-S_euk"/>
    <property type="match status" value="1"/>
</dbReference>
<dbReference type="CDD" id="cd00827">
    <property type="entry name" value="init_cond_enzymes"/>
    <property type="match status" value="1"/>
</dbReference>
<dbReference type="InterPro" id="IPR013746">
    <property type="entry name" value="HMG_CoA_synt_C_dom"/>
</dbReference>
<keyword evidence="5" id="KW-0443">Lipid metabolism</keyword>
<feature type="binding site" evidence="4">
    <location>
        <position position="291"/>
    </location>
    <ligand>
        <name>CoA</name>
        <dbReference type="ChEBI" id="CHEBI:57287"/>
    </ligand>
</feature>
<evidence type="ECO:0000256" key="6">
    <source>
        <dbReference type="SAM" id="MobiDB-lite"/>
    </source>
</evidence>
<evidence type="ECO:0000313" key="10">
    <source>
        <dbReference type="Proteomes" id="UP000007014"/>
    </source>
</evidence>
<dbReference type="GO" id="GO:0010142">
    <property type="term" value="P:farnesyl diphosphate biosynthetic process, mevalonate pathway"/>
    <property type="evidence" value="ECO:0007669"/>
    <property type="project" value="InterPro"/>
</dbReference>
<organism evidence="9 10">
    <name type="scientific">Cyanidioschyzon merolae (strain NIES-3377 / 10D)</name>
    <name type="common">Unicellular red alga</name>
    <dbReference type="NCBI Taxonomy" id="280699"/>
    <lineage>
        <taxon>Eukaryota</taxon>
        <taxon>Rhodophyta</taxon>
        <taxon>Bangiophyceae</taxon>
        <taxon>Cyanidiales</taxon>
        <taxon>Cyanidiaceae</taxon>
        <taxon>Cyanidioschyzon</taxon>
    </lineage>
</organism>
<feature type="compositionally biased region" description="Polar residues" evidence="6">
    <location>
        <begin position="1"/>
        <end position="28"/>
    </location>
</feature>
<comment type="similarity">
    <text evidence="1 5">Belongs to the thiolase-like superfamily. HMG-CoA synthase family.</text>
</comment>
<sequence>MELQTSWLSDKDSWCSSDQQTQRTSSCLSRREQNRPWFCGMPPTTSAAQESEPLHPDTMRQAQLLAPSVSTFDPVGILAIEVYFPRKYVDQRALESFDGVTPGKYTIGLGQQAMSFCGDREDVRSMCMTVVQTLMEKYRIEYNDIGRLEVGTETIIDRAKSIKTALMSLFEQSGNFEVEGIDSTNACYAGTNALFNTIAWCESCTLFDGRFGLVVCGDIAVYPRGPARATGGAGAVALLIGRAQPQRYPQLEPILVLEPGLKSSHFENTWDFFKPARRQDTEYPIVNGTESIACYFRALDICYTRFTGRVEQQTRRTRVWLAETSGRPGAEQVTEQQSLRCTLLTSTAFAEPSVTPVADADATQLDYVVFHAPFNKLVRKSFARLVLNDYLRYPELASQHRAVSGALRAQLAKLKRLPAHLNPTGVCVPPPSTYWDRTLMQLVLECSEPLYRAKCAPSTTLARQTGNAYTASLFGNLLCLLDAERDRTLGKRVVLFGFGSGMAASMYAMRVVASPEALLRRVGLIERLGARIPTSPACFHETLRLREQNYGACDYEPSEPLEELFPGTYYLVRIDGRGIRYYDRYQGSRASDQAACCNALCPDKP</sequence>
<reference evidence="9 10" key="2">
    <citation type="journal article" date="2007" name="BMC Biol.">
        <title>A 100%-complete sequence reveals unusually simple genomic features in the hot-spring red alga Cyanidioschyzon merolae.</title>
        <authorList>
            <person name="Nozaki H."/>
            <person name="Takano H."/>
            <person name="Misumi O."/>
            <person name="Terasawa K."/>
            <person name="Matsuzaki M."/>
            <person name="Maruyama S."/>
            <person name="Nishida K."/>
            <person name="Yagisawa F."/>
            <person name="Yoshida Y."/>
            <person name="Fujiwara T."/>
            <person name="Takio S."/>
            <person name="Tamura K."/>
            <person name="Chung S.J."/>
            <person name="Nakamura S."/>
            <person name="Kuroiwa H."/>
            <person name="Tanaka K."/>
            <person name="Sato N."/>
            <person name="Kuroiwa T."/>
        </authorList>
    </citation>
    <scope>NUCLEOTIDE SEQUENCE [LARGE SCALE GENOMIC DNA]</scope>
    <source>
        <strain evidence="9 10">10D</strain>
    </source>
</reference>
<feature type="binding site" evidence="4">
    <location>
        <position position="380"/>
    </location>
    <ligand>
        <name>CoA</name>
        <dbReference type="ChEBI" id="CHEBI:57287"/>
    </ligand>
</feature>
<keyword evidence="10" id="KW-1185">Reference proteome</keyword>
<dbReference type="InterPro" id="IPR010122">
    <property type="entry name" value="HMG_CoA_synthase_euk"/>
</dbReference>
<dbReference type="OrthoDB" id="1269963at2759"/>
<feature type="active site" description="Acyl-thioester intermediate" evidence="3">
    <location>
        <position position="187"/>
    </location>
</feature>
<evidence type="ECO:0000313" key="9">
    <source>
        <dbReference type="EMBL" id="BAM81040.1"/>
    </source>
</evidence>
<evidence type="ECO:0000256" key="2">
    <source>
        <dbReference type="ARBA" id="ARBA00022679"/>
    </source>
</evidence>
<dbReference type="SUPFAM" id="SSF53901">
    <property type="entry name" value="Thiolase-like"/>
    <property type="match status" value="2"/>
</dbReference>
<accession>M1V5P7</accession>
<proteinExistence type="inferred from homology"/>
<dbReference type="KEGG" id="cme:CYME_CMM189C"/>
<gene>
    <name evidence="9" type="ORF">CYME_CMM189C</name>
</gene>
<dbReference type="InterPro" id="IPR013528">
    <property type="entry name" value="HMG_CoA_synth_N"/>
</dbReference>
<dbReference type="InterPro" id="IPR016039">
    <property type="entry name" value="Thiolase-like"/>
</dbReference>
<evidence type="ECO:0000256" key="3">
    <source>
        <dbReference type="PIRSR" id="PIRSR610122-1"/>
    </source>
</evidence>
<dbReference type="EC" id="2.3.3.10" evidence="5"/>
<dbReference type="Proteomes" id="UP000007014">
    <property type="component" value="Chromosome 13"/>
</dbReference>
<dbReference type="GO" id="GO:0004421">
    <property type="term" value="F:hydroxymethylglutaryl-CoA synthase activity"/>
    <property type="evidence" value="ECO:0007669"/>
    <property type="project" value="UniProtKB-EC"/>
</dbReference>
<evidence type="ECO:0000256" key="5">
    <source>
        <dbReference type="RuleBase" id="RU364071"/>
    </source>
</evidence>